<organism evidence="3 4">
    <name type="scientific">Sphaerulina musiva (strain SO2202)</name>
    <name type="common">Poplar stem canker fungus</name>
    <name type="synonym">Septoria musiva</name>
    <dbReference type="NCBI Taxonomy" id="692275"/>
    <lineage>
        <taxon>Eukaryota</taxon>
        <taxon>Fungi</taxon>
        <taxon>Dikarya</taxon>
        <taxon>Ascomycota</taxon>
        <taxon>Pezizomycotina</taxon>
        <taxon>Dothideomycetes</taxon>
        <taxon>Dothideomycetidae</taxon>
        <taxon>Mycosphaerellales</taxon>
        <taxon>Mycosphaerellaceae</taxon>
        <taxon>Sphaerulina</taxon>
    </lineage>
</organism>
<evidence type="ECO:0000313" key="4">
    <source>
        <dbReference type="Proteomes" id="UP000016931"/>
    </source>
</evidence>
<sequence length="510" mass="55794">MGRLGEAVALEPPASPTKGILMTPGTAGGKRKTVTFPDNVVDNEEKRPTKTGLPEDCPGKFPSPWTKSTTSGEHVEDSAQRMGGRSTKLTEALEHARDESSTRRKVRLGRPEKLQDDPDATLDLADPVSDSGKYWKREYDLYRERTTAEVKKLVAKQKLAKNYARDKDDECLDLTDELRQEKKKADKLQRRTEDLETQLKELQELLKKSKAAEQMAKDELEQIKRGLGTSGSRRPAETGTSAAFPSKTESEVKPWKGASASANGAMSGSEHQRNQGLQSATEQTERAKPRRRLRDLHSKHSTSTMEPAKPEPARPSSRDSRAVTSGTGATPLQTLSNNSSDMPKDALSLAISMGLQPRASPTTRDKRQDSPLQSTEPPLIHPDELSISLPSSPFHPDATMDHTQPPSSPTVERSAAKKERQQRVAMGSQNNNNTKENVRPKSKDGGAEKPSAAWGAMSHVQLPPPPVPVVSGENGNSSNNNNNNNSINIKRLKALELARARLAARGRNVS</sequence>
<gene>
    <name evidence="3" type="ORF">SEPMUDRAFT_126163</name>
</gene>
<dbReference type="Pfam" id="PF11500">
    <property type="entry name" value="Cut12"/>
    <property type="match status" value="1"/>
</dbReference>
<dbReference type="STRING" id="692275.N1QIR7"/>
<keyword evidence="4" id="KW-1185">Reference proteome</keyword>
<dbReference type="AlphaFoldDB" id="N1QIR7"/>
<protein>
    <recommendedName>
        <fullName evidence="2">Spindle pole body-associated protein cut12 domain-containing protein</fullName>
    </recommendedName>
</protein>
<dbReference type="EMBL" id="KB456265">
    <property type="protein sequence ID" value="EMF11710.1"/>
    <property type="molecule type" value="Genomic_DNA"/>
</dbReference>
<feature type="compositionally biased region" description="Low complexity" evidence="1">
    <location>
        <begin position="257"/>
        <end position="269"/>
    </location>
</feature>
<name>N1QIR7_SPHMS</name>
<dbReference type="Proteomes" id="UP000016931">
    <property type="component" value="Unassembled WGS sequence"/>
</dbReference>
<evidence type="ECO:0000256" key="1">
    <source>
        <dbReference type="SAM" id="MobiDB-lite"/>
    </source>
</evidence>
<dbReference type="RefSeq" id="XP_016759831.1">
    <property type="nucleotide sequence ID" value="XM_016902039.1"/>
</dbReference>
<feature type="compositionally biased region" description="Basic and acidic residues" evidence="1">
    <location>
        <begin position="91"/>
        <end position="102"/>
    </location>
</feature>
<dbReference type="GeneID" id="27899176"/>
<feature type="compositionally biased region" description="Polar residues" evidence="1">
    <location>
        <begin position="401"/>
        <end position="411"/>
    </location>
</feature>
<feature type="domain" description="Spindle pole body-associated protein cut12" evidence="2">
    <location>
        <begin position="73"/>
        <end position="199"/>
    </location>
</feature>
<dbReference type="eggNOG" id="ENOG502S2W9">
    <property type="taxonomic scope" value="Eukaryota"/>
</dbReference>
<feature type="compositionally biased region" description="Basic and acidic residues" evidence="1">
    <location>
        <begin position="308"/>
        <end position="321"/>
    </location>
</feature>
<evidence type="ECO:0000259" key="2">
    <source>
        <dbReference type="Pfam" id="PF11500"/>
    </source>
</evidence>
<dbReference type="HOGENOM" id="CLU_448348_0_0_1"/>
<feature type="compositionally biased region" description="Basic and acidic residues" evidence="1">
    <location>
        <begin position="436"/>
        <end position="447"/>
    </location>
</feature>
<feature type="region of interest" description="Disordered" evidence="1">
    <location>
        <begin position="1"/>
        <end position="128"/>
    </location>
</feature>
<feature type="region of interest" description="Disordered" evidence="1">
    <location>
        <begin position="209"/>
        <end position="487"/>
    </location>
</feature>
<feature type="compositionally biased region" description="Low complexity" evidence="1">
    <location>
        <begin position="469"/>
        <end position="487"/>
    </location>
</feature>
<proteinExistence type="predicted"/>
<evidence type="ECO:0000313" key="3">
    <source>
        <dbReference type="EMBL" id="EMF11710.1"/>
    </source>
</evidence>
<feature type="compositionally biased region" description="Basic residues" evidence="1">
    <location>
        <begin position="288"/>
        <end position="300"/>
    </location>
</feature>
<accession>N1QIR7</accession>
<reference evidence="3 4" key="1">
    <citation type="journal article" date="2012" name="PLoS Pathog.">
        <title>Diverse lifestyles and strategies of plant pathogenesis encoded in the genomes of eighteen Dothideomycetes fungi.</title>
        <authorList>
            <person name="Ohm R.A."/>
            <person name="Feau N."/>
            <person name="Henrissat B."/>
            <person name="Schoch C.L."/>
            <person name="Horwitz B.A."/>
            <person name="Barry K.W."/>
            <person name="Condon B.J."/>
            <person name="Copeland A.C."/>
            <person name="Dhillon B."/>
            <person name="Glaser F."/>
            <person name="Hesse C.N."/>
            <person name="Kosti I."/>
            <person name="LaButti K."/>
            <person name="Lindquist E.A."/>
            <person name="Lucas S."/>
            <person name="Salamov A.A."/>
            <person name="Bradshaw R.E."/>
            <person name="Ciuffetti L."/>
            <person name="Hamelin R.C."/>
            <person name="Kema G.H.J."/>
            <person name="Lawrence C."/>
            <person name="Scott J.A."/>
            <person name="Spatafora J.W."/>
            <person name="Turgeon B.G."/>
            <person name="de Wit P.J.G.M."/>
            <person name="Zhong S."/>
            <person name="Goodwin S.B."/>
            <person name="Grigoriev I.V."/>
        </authorList>
    </citation>
    <scope>NUCLEOTIDE SEQUENCE [LARGE SCALE GENOMIC DNA]</scope>
    <source>
        <strain evidence="3 4">SO2202</strain>
    </source>
</reference>
<feature type="compositionally biased region" description="Basic and acidic residues" evidence="1">
    <location>
        <begin position="209"/>
        <end position="224"/>
    </location>
</feature>
<dbReference type="InterPro" id="IPR021589">
    <property type="entry name" value="Cut12"/>
</dbReference>
<feature type="compositionally biased region" description="Polar residues" evidence="1">
    <location>
        <begin position="322"/>
        <end position="341"/>
    </location>
</feature>
<dbReference type="OrthoDB" id="5383703at2759"/>